<evidence type="ECO:0000313" key="2">
    <source>
        <dbReference type="Proteomes" id="UP000504636"/>
    </source>
</evidence>
<keyword evidence="2" id="KW-1185">Reference proteome</keyword>
<dbReference type="OrthoDB" id="3937230at2759"/>
<reference evidence="3" key="2">
    <citation type="submission" date="2020-04" db="EMBL/GenBank/DDBJ databases">
        <authorList>
            <consortium name="NCBI Genome Project"/>
        </authorList>
    </citation>
    <scope>NUCLEOTIDE SEQUENCE</scope>
    <source>
        <strain evidence="3">CBS 304.34</strain>
    </source>
</reference>
<dbReference type="EMBL" id="MU003693">
    <property type="protein sequence ID" value="KAF2816026.1"/>
    <property type="molecule type" value="Genomic_DNA"/>
</dbReference>
<protein>
    <submittedName>
        <fullName evidence="1 3">Uncharacterized protein</fullName>
    </submittedName>
</protein>
<dbReference type="Proteomes" id="UP000504636">
    <property type="component" value="Unplaced"/>
</dbReference>
<reference evidence="1 3" key="1">
    <citation type="journal article" date="2020" name="Stud. Mycol.">
        <title>101 Dothideomycetes genomes: a test case for predicting lifestyles and emergence of pathogens.</title>
        <authorList>
            <person name="Haridas S."/>
            <person name="Albert R."/>
            <person name="Binder M."/>
            <person name="Bloem J."/>
            <person name="Labutti K."/>
            <person name="Salamov A."/>
            <person name="Andreopoulos B."/>
            <person name="Baker S."/>
            <person name="Barry K."/>
            <person name="Bills G."/>
            <person name="Bluhm B."/>
            <person name="Cannon C."/>
            <person name="Castanera R."/>
            <person name="Culley D."/>
            <person name="Daum C."/>
            <person name="Ezra D."/>
            <person name="Gonzalez J."/>
            <person name="Henrissat B."/>
            <person name="Kuo A."/>
            <person name="Liang C."/>
            <person name="Lipzen A."/>
            <person name="Lutzoni F."/>
            <person name="Magnuson J."/>
            <person name="Mondo S."/>
            <person name="Nolan M."/>
            <person name="Ohm R."/>
            <person name="Pangilinan J."/>
            <person name="Park H.-J."/>
            <person name="Ramirez L."/>
            <person name="Alfaro M."/>
            <person name="Sun H."/>
            <person name="Tritt A."/>
            <person name="Yoshinaga Y."/>
            <person name="Zwiers L.-H."/>
            <person name="Turgeon B."/>
            <person name="Goodwin S."/>
            <person name="Spatafora J."/>
            <person name="Crous P."/>
            <person name="Grigoriev I."/>
        </authorList>
    </citation>
    <scope>NUCLEOTIDE SEQUENCE</scope>
    <source>
        <strain evidence="1 3">CBS 304.34</strain>
    </source>
</reference>
<proteinExistence type="predicted"/>
<sequence length="75" mass="8386">MDPASQALAQNLPTHVRRTYTALAECSNIPVSYTTQYLTLSEEIAFVQHILRTAALGFPLRIKDIPLLAFSIARR</sequence>
<dbReference type="RefSeq" id="XP_033582990.1">
    <property type="nucleotide sequence ID" value="XM_033715032.1"/>
</dbReference>
<evidence type="ECO:0000313" key="3">
    <source>
        <dbReference type="RefSeq" id="XP_033582990.1"/>
    </source>
</evidence>
<dbReference type="AlphaFoldDB" id="A0A6A6Z4M7"/>
<name>A0A6A6Z4M7_9PEZI</name>
<organism evidence="1">
    <name type="scientific">Mytilinidion resinicola</name>
    <dbReference type="NCBI Taxonomy" id="574789"/>
    <lineage>
        <taxon>Eukaryota</taxon>
        <taxon>Fungi</taxon>
        <taxon>Dikarya</taxon>
        <taxon>Ascomycota</taxon>
        <taxon>Pezizomycotina</taxon>
        <taxon>Dothideomycetes</taxon>
        <taxon>Pleosporomycetidae</taxon>
        <taxon>Mytilinidiales</taxon>
        <taxon>Mytilinidiaceae</taxon>
        <taxon>Mytilinidion</taxon>
    </lineage>
</organism>
<accession>A0A6A6Z4M7</accession>
<dbReference type="GeneID" id="54455925"/>
<reference evidence="3" key="3">
    <citation type="submission" date="2025-04" db="UniProtKB">
        <authorList>
            <consortium name="RefSeq"/>
        </authorList>
    </citation>
    <scope>IDENTIFICATION</scope>
    <source>
        <strain evidence="3">CBS 304.34</strain>
    </source>
</reference>
<gene>
    <name evidence="1 3" type="ORF">BDZ99DRAFT_376591</name>
</gene>
<evidence type="ECO:0000313" key="1">
    <source>
        <dbReference type="EMBL" id="KAF2816026.1"/>
    </source>
</evidence>